<sequence length="244" mass="27178">MQDITPSLQLPPVIAHRGASANAPENTLSAFRLAAARGAKWVELDVMLSACQTPIVFHDDTLERCSNGVGNVADYAYMQLRRLDAGSWFAPEFVGEHIPSLAETLALLKQLNMGLNLEIKPRQGLEQATTQAIINILKKTDLNHLPLLVSSFSPFCLELMRLQLPHVPRGLLVDMLPNSWQTQLKSLDCVSLHCDYHYLKAHQAKAIKTAGYMLLTYTVNQREKAQELFSWGVDAVFSDKPDLV</sequence>
<accession>I3CG58</accession>
<dbReference type="Gene3D" id="3.20.20.190">
    <property type="entry name" value="Phosphatidylinositol (PI) phosphodiesterase"/>
    <property type="match status" value="1"/>
</dbReference>
<dbReference type="RefSeq" id="WP_002685689.1">
    <property type="nucleotide sequence ID" value="NZ_JH600070.1"/>
</dbReference>
<keyword evidence="3" id="KW-1185">Reference proteome</keyword>
<evidence type="ECO:0000313" key="2">
    <source>
        <dbReference type="EMBL" id="EIJ42601.1"/>
    </source>
</evidence>
<reference evidence="2 3" key="1">
    <citation type="submission" date="2011-11" db="EMBL/GenBank/DDBJ databases">
        <title>Improved High-Quality Draft sequence of Beggiatoa alba B18lD.</title>
        <authorList>
            <consortium name="US DOE Joint Genome Institute"/>
            <person name="Lucas S."/>
            <person name="Han J."/>
            <person name="Lapidus A."/>
            <person name="Cheng J.-F."/>
            <person name="Goodwin L."/>
            <person name="Pitluck S."/>
            <person name="Peters L."/>
            <person name="Mikhailova N."/>
            <person name="Held B."/>
            <person name="Detter J.C."/>
            <person name="Han C."/>
            <person name="Tapia R."/>
            <person name="Land M."/>
            <person name="Hauser L."/>
            <person name="Kyrpides N."/>
            <person name="Ivanova N."/>
            <person name="Pagani I."/>
            <person name="Samuel K."/>
            <person name="Teske A."/>
            <person name="Mueller J."/>
            <person name="Woyke T."/>
        </authorList>
    </citation>
    <scope>NUCLEOTIDE SEQUENCE [LARGE SCALE GENOMIC DNA]</scope>
    <source>
        <strain evidence="2 3">B18LD</strain>
    </source>
</reference>
<dbReference type="InterPro" id="IPR030395">
    <property type="entry name" value="GP_PDE_dom"/>
</dbReference>
<gene>
    <name evidence="2" type="ORF">BegalDRAFT_1724</name>
</gene>
<dbReference type="CDD" id="cd08562">
    <property type="entry name" value="GDPD_EcUgpQ_like"/>
    <property type="match status" value="1"/>
</dbReference>
<evidence type="ECO:0000313" key="3">
    <source>
        <dbReference type="Proteomes" id="UP000005744"/>
    </source>
</evidence>
<dbReference type="Proteomes" id="UP000005744">
    <property type="component" value="Unassembled WGS sequence"/>
</dbReference>
<evidence type="ECO:0000259" key="1">
    <source>
        <dbReference type="PROSITE" id="PS51704"/>
    </source>
</evidence>
<dbReference type="InterPro" id="IPR017946">
    <property type="entry name" value="PLC-like_Pdiesterase_TIM-brl"/>
</dbReference>
<dbReference type="SUPFAM" id="SSF51695">
    <property type="entry name" value="PLC-like phosphodiesterases"/>
    <property type="match status" value="1"/>
</dbReference>
<dbReference type="STRING" id="395493.BegalDRAFT_1724"/>
<organism evidence="2 3">
    <name type="scientific">Beggiatoa alba B18LD</name>
    <dbReference type="NCBI Taxonomy" id="395493"/>
    <lineage>
        <taxon>Bacteria</taxon>
        <taxon>Pseudomonadati</taxon>
        <taxon>Pseudomonadota</taxon>
        <taxon>Gammaproteobacteria</taxon>
        <taxon>Thiotrichales</taxon>
        <taxon>Thiotrichaceae</taxon>
        <taxon>Beggiatoa</taxon>
    </lineage>
</organism>
<dbReference type="PANTHER" id="PTHR46211:SF1">
    <property type="entry name" value="GLYCEROPHOSPHODIESTER PHOSPHODIESTERASE, CYTOPLASMIC"/>
    <property type="match status" value="1"/>
</dbReference>
<dbReference type="eggNOG" id="COG0584">
    <property type="taxonomic scope" value="Bacteria"/>
</dbReference>
<dbReference type="OrthoDB" id="9795622at2"/>
<protein>
    <submittedName>
        <fullName evidence="2">Glycerophosphoryl diester phosphodiesterase</fullName>
    </submittedName>
</protein>
<name>I3CG58_9GAMM</name>
<dbReference type="Pfam" id="PF03009">
    <property type="entry name" value="GDPD"/>
    <property type="match status" value="1"/>
</dbReference>
<feature type="domain" description="GP-PDE" evidence="1">
    <location>
        <begin position="11"/>
        <end position="244"/>
    </location>
</feature>
<dbReference type="EMBL" id="JH600070">
    <property type="protein sequence ID" value="EIJ42601.1"/>
    <property type="molecule type" value="Genomic_DNA"/>
</dbReference>
<dbReference type="PANTHER" id="PTHR46211">
    <property type="entry name" value="GLYCEROPHOSPHORYL DIESTER PHOSPHODIESTERASE"/>
    <property type="match status" value="1"/>
</dbReference>
<dbReference type="GO" id="GO:0006629">
    <property type="term" value="P:lipid metabolic process"/>
    <property type="evidence" value="ECO:0007669"/>
    <property type="project" value="InterPro"/>
</dbReference>
<dbReference type="GO" id="GO:0008081">
    <property type="term" value="F:phosphoric diester hydrolase activity"/>
    <property type="evidence" value="ECO:0007669"/>
    <property type="project" value="InterPro"/>
</dbReference>
<dbReference type="PROSITE" id="PS51704">
    <property type="entry name" value="GP_PDE"/>
    <property type="match status" value="1"/>
</dbReference>
<dbReference type="AlphaFoldDB" id="I3CG58"/>
<dbReference type="HOGENOM" id="CLU_030006_3_2_6"/>
<proteinExistence type="predicted"/>